<dbReference type="Pfam" id="PF16220">
    <property type="entry name" value="DUF4880"/>
    <property type="match status" value="1"/>
</dbReference>
<evidence type="ECO:0000313" key="3">
    <source>
        <dbReference type="Proteomes" id="UP000230709"/>
    </source>
</evidence>
<dbReference type="KEGG" id="mtw:CQW49_14895"/>
<evidence type="ECO:0000259" key="1">
    <source>
        <dbReference type="Pfam" id="PF16220"/>
    </source>
</evidence>
<dbReference type="EMBL" id="CP023737">
    <property type="protein sequence ID" value="ATQ69016.1"/>
    <property type="molecule type" value="Genomic_DNA"/>
</dbReference>
<evidence type="ECO:0000313" key="2">
    <source>
        <dbReference type="EMBL" id="ATQ69016.1"/>
    </source>
</evidence>
<dbReference type="InterPro" id="IPR032623">
    <property type="entry name" value="FecR_N"/>
</dbReference>
<proteinExistence type="predicted"/>
<name>A0A2D2D226_METT3</name>
<reference evidence="3" key="1">
    <citation type="submission" date="2017-10" db="EMBL/GenBank/DDBJ databases">
        <title>Completed PacBio SMRT sequence of Methylosinus trichosporium OB3b reveals presence of a third large plasmid.</title>
        <authorList>
            <person name="Charles T.C."/>
            <person name="Lynch M.D.J."/>
            <person name="Heil J.R."/>
            <person name="Cheng J."/>
        </authorList>
    </citation>
    <scope>NUCLEOTIDE SEQUENCE [LARGE SCALE GENOMIC DNA]</scope>
    <source>
        <strain evidence="3">OB3b</strain>
    </source>
</reference>
<organism evidence="2 3">
    <name type="scientific">Methylosinus trichosporium (strain ATCC 35070 / NCIMB 11131 / UNIQEM 75 / OB3b)</name>
    <dbReference type="NCBI Taxonomy" id="595536"/>
    <lineage>
        <taxon>Bacteria</taxon>
        <taxon>Pseudomonadati</taxon>
        <taxon>Pseudomonadota</taxon>
        <taxon>Alphaproteobacteria</taxon>
        <taxon>Hyphomicrobiales</taxon>
        <taxon>Methylocystaceae</taxon>
        <taxon>Methylosinus</taxon>
    </lineage>
</organism>
<gene>
    <name evidence="2" type="ORF">CQW49_14895</name>
</gene>
<dbReference type="AlphaFoldDB" id="A0A2D2D226"/>
<sequence>MRQPSSSMATTVVHDDPIVDGALEWFARLRNEPVDATMQAAFEHWCSLSPRHAQEYRDLEAMWGSTAFRQATEWLQKNDATLVEALESGPRAAEAGARCCSS</sequence>
<protein>
    <submittedName>
        <fullName evidence="2">DUF4880 domain-containing protein</fullName>
    </submittedName>
</protein>
<keyword evidence="3" id="KW-1185">Reference proteome</keyword>
<dbReference type="Proteomes" id="UP000230709">
    <property type="component" value="Chromosome"/>
</dbReference>
<accession>A0A2D2D226</accession>
<feature type="domain" description="FecR N-terminal" evidence="1">
    <location>
        <begin position="22"/>
        <end position="62"/>
    </location>
</feature>